<dbReference type="InterPro" id="IPR029001">
    <property type="entry name" value="ITPase-like_fam"/>
</dbReference>
<dbReference type="AlphaFoldDB" id="A0A139N6B1"/>
<reference evidence="4 5" key="1">
    <citation type="submission" date="2016-01" db="EMBL/GenBank/DDBJ databases">
        <title>Highly variable Streptococcus oralis are common among viridans streptococci isolated from primates.</title>
        <authorList>
            <person name="Denapaite D."/>
            <person name="Rieger M."/>
            <person name="Koendgen S."/>
            <person name="Brueckner R."/>
            <person name="Ochigava I."/>
            <person name="Kappeler P."/>
            <person name="Maetz-Rensing K."/>
            <person name="Leendertz F."/>
            <person name="Hakenbeck R."/>
        </authorList>
    </citation>
    <scope>NUCLEOTIDE SEQUENCE [LARGE SCALE GENOMIC DNA]</scope>
    <source>
        <strain evidence="4 5">DD08</strain>
    </source>
</reference>
<dbReference type="PATRIC" id="fig|45634.12.peg.98"/>
<comment type="catalytic activity">
    <reaction evidence="3">
        <text>UTP + H2O = UMP + diphosphate + H(+)</text>
        <dbReference type="Rhea" id="RHEA:29395"/>
        <dbReference type="ChEBI" id="CHEBI:15377"/>
        <dbReference type="ChEBI" id="CHEBI:15378"/>
        <dbReference type="ChEBI" id="CHEBI:33019"/>
        <dbReference type="ChEBI" id="CHEBI:46398"/>
        <dbReference type="ChEBI" id="CHEBI:57865"/>
        <dbReference type="EC" id="3.6.1.9"/>
    </reaction>
</comment>
<keyword evidence="3" id="KW-0546">Nucleotide metabolism</keyword>
<feature type="site" description="Important for substrate specificity" evidence="3">
    <location>
        <position position="27"/>
    </location>
</feature>
<comment type="subcellular location">
    <subcellularLocation>
        <location evidence="3">Cytoplasm</location>
    </subcellularLocation>
</comment>
<dbReference type="PANTHER" id="PTHR43213">
    <property type="entry name" value="BIFUNCTIONAL DTTP/UTP PYROPHOSPHATASE/METHYLTRANSFERASE PROTEIN-RELATED"/>
    <property type="match status" value="1"/>
</dbReference>
<dbReference type="InterPro" id="IPR003697">
    <property type="entry name" value="Maf-like"/>
</dbReference>
<dbReference type="GO" id="GO:0009117">
    <property type="term" value="P:nucleotide metabolic process"/>
    <property type="evidence" value="ECO:0007669"/>
    <property type="project" value="UniProtKB-KW"/>
</dbReference>
<feature type="site" description="Important for substrate specificity" evidence="3">
    <location>
        <position position="178"/>
    </location>
</feature>
<evidence type="ECO:0000256" key="2">
    <source>
        <dbReference type="ARBA" id="ARBA00022801"/>
    </source>
</evidence>
<proteinExistence type="inferred from homology"/>
<comment type="cofactor">
    <cofactor evidence="1 3">
        <name>a divalent metal cation</name>
        <dbReference type="ChEBI" id="CHEBI:60240"/>
    </cofactor>
</comment>
<gene>
    <name evidence="4" type="ORF">SCRDD08_00099</name>
</gene>
<dbReference type="EMBL" id="LQRD01000001">
    <property type="protein sequence ID" value="KXT71452.1"/>
    <property type="molecule type" value="Genomic_DNA"/>
</dbReference>
<keyword evidence="2 3" id="KW-0378">Hydrolase</keyword>
<evidence type="ECO:0000256" key="3">
    <source>
        <dbReference type="HAMAP-Rule" id="MF_00528"/>
    </source>
</evidence>
<keyword evidence="3" id="KW-0963">Cytoplasm</keyword>
<evidence type="ECO:0000256" key="1">
    <source>
        <dbReference type="ARBA" id="ARBA00001968"/>
    </source>
</evidence>
<evidence type="ECO:0000313" key="5">
    <source>
        <dbReference type="Proteomes" id="UP000070377"/>
    </source>
</evidence>
<dbReference type="GO" id="GO:0036221">
    <property type="term" value="F:UTP diphosphatase activity"/>
    <property type="evidence" value="ECO:0007669"/>
    <property type="project" value="RHEA"/>
</dbReference>
<dbReference type="Pfam" id="PF02545">
    <property type="entry name" value="Maf"/>
    <property type="match status" value="1"/>
</dbReference>
<name>A0A139N6B1_STRCR</name>
<dbReference type="Gene3D" id="3.90.950.10">
    <property type="match status" value="1"/>
</dbReference>
<organism evidence="4 5">
    <name type="scientific">Streptococcus cristatus</name>
    <dbReference type="NCBI Taxonomy" id="45634"/>
    <lineage>
        <taxon>Bacteria</taxon>
        <taxon>Bacillati</taxon>
        <taxon>Bacillota</taxon>
        <taxon>Bacilli</taxon>
        <taxon>Lactobacillales</taxon>
        <taxon>Streptococcaceae</taxon>
        <taxon>Streptococcus</taxon>
    </lineage>
</organism>
<dbReference type="GO" id="GO:0005737">
    <property type="term" value="C:cytoplasm"/>
    <property type="evidence" value="ECO:0007669"/>
    <property type="project" value="UniProtKB-SubCell"/>
</dbReference>
<comment type="function">
    <text evidence="3">Nucleoside triphosphate pyrophosphatase that hydrolyzes dTTP and UTP. May have a dual role in cell division arrest and in preventing the incorporation of modified nucleotides into cellular nucleic acids.</text>
</comment>
<dbReference type="GO" id="GO:0036218">
    <property type="term" value="F:dTTP diphosphatase activity"/>
    <property type="evidence" value="ECO:0007669"/>
    <property type="project" value="RHEA"/>
</dbReference>
<feature type="site" description="Important for substrate specificity" evidence="3">
    <location>
        <position position="93"/>
    </location>
</feature>
<dbReference type="SUPFAM" id="SSF52972">
    <property type="entry name" value="ITPase-like"/>
    <property type="match status" value="1"/>
</dbReference>
<dbReference type="STRING" id="45634.SCRDD08_00099"/>
<dbReference type="RefSeq" id="WP_061421966.1">
    <property type="nucleotide sequence ID" value="NZ_KQ969062.1"/>
</dbReference>
<comment type="caution">
    <text evidence="3">Lacks conserved residue(s) required for the propagation of feature annotation.</text>
</comment>
<dbReference type="PIRSF" id="PIRSF006305">
    <property type="entry name" value="Maf"/>
    <property type="match status" value="1"/>
</dbReference>
<dbReference type="Proteomes" id="UP000070377">
    <property type="component" value="Unassembled WGS sequence"/>
</dbReference>
<comment type="catalytic activity">
    <reaction evidence="3">
        <text>dTTP + H2O = dTMP + diphosphate + H(+)</text>
        <dbReference type="Rhea" id="RHEA:28534"/>
        <dbReference type="ChEBI" id="CHEBI:15377"/>
        <dbReference type="ChEBI" id="CHEBI:15378"/>
        <dbReference type="ChEBI" id="CHEBI:33019"/>
        <dbReference type="ChEBI" id="CHEBI:37568"/>
        <dbReference type="ChEBI" id="CHEBI:63528"/>
        <dbReference type="EC" id="3.6.1.9"/>
    </reaction>
</comment>
<feature type="active site" description="Proton acceptor" evidence="3">
    <location>
        <position position="92"/>
    </location>
</feature>
<comment type="similarity">
    <text evidence="3">Belongs to the Maf family. YhdE subfamily.</text>
</comment>
<evidence type="ECO:0000313" key="4">
    <source>
        <dbReference type="EMBL" id="KXT71452.1"/>
    </source>
</evidence>
<dbReference type="PANTHER" id="PTHR43213:SF5">
    <property type="entry name" value="BIFUNCTIONAL DTTP_UTP PYROPHOSPHATASE_METHYLTRANSFERASE PROTEIN-RELATED"/>
    <property type="match status" value="1"/>
</dbReference>
<accession>A0A139N6B1</accession>
<protein>
    <recommendedName>
        <fullName evidence="3">dTTP/UTP pyrophosphatase</fullName>
        <shortName evidence="3">dTTPase/UTPase</shortName>
        <ecNumber evidence="3">3.6.1.9</ecNumber>
    </recommendedName>
    <alternativeName>
        <fullName evidence="3">Nucleoside triphosphate pyrophosphatase</fullName>
    </alternativeName>
    <alternativeName>
        <fullName evidence="3">Nucleotide pyrophosphatase</fullName>
        <shortName evidence="3">Nucleotide PPase</shortName>
    </alternativeName>
</protein>
<dbReference type="HAMAP" id="MF_00528">
    <property type="entry name" value="Maf"/>
    <property type="match status" value="1"/>
</dbReference>
<dbReference type="EC" id="3.6.1.9" evidence="3"/>
<comment type="caution">
    <text evidence="4">The sequence shown here is derived from an EMBL/GenBank/DDBJ whole genome shotgun (WGS) entry which is preliminary data.</text>
</comment>
<sequence>MKTVFDYQREGEKGEIRRFVLLSTSPRRKELLSFLNPEIQAVEVDERAIEEHCMATIDDQDFLTKAAKICCEISKAKSDLDLGAETLYISADTIVVVDDQIYNKPQDLAEASQMFRSYFGKSHHVVTSVCLRMQDFLEVFYTVAQVDFVDYYPELEPVIEAYLHKKRPLDKAGAYGFQELDPRFIRSITGDTHTIIGLPVAETSYRIFRDSKGKE</sequence>